<dbReference type="Proteomes" id="UP000219111">
    <property type="component" value="Unassembled WGS sequence"/>
</dbReference>
<accession>A0A285SGH7</accession>
<dbReference type="InterPro" id="IPR040911">
    <property type="entry name" value="Exostosin_GT47"/>
</dbReference>
<dbReference type="SUPFAM" id="SSF53756">
    <property type="entry name" value="UDP-Glycosyltransferase/glycogen phosphorylase"/>
    <property type="match status" value="1"/>
</dbReference>
<name>A0A285SGH7_9RHOB</name>
<evidence type="ECO:0000259" key="1">
    <source>
        <dbReference type="Pfam" id="PF03016"/>
    </source>
</evidence>
<dbReference type="PANTHER" id="PTHR11062">
    <property type="entry name" value="EXOSTOSIN HEPARAN SULFATE GLYCOSYLTRANSFERASE -RELATED"/>
    <property type="match status" value="1"/>
</dbReference>
<evidence type="ECO:0000313" key="3">
    <source>
        <dbReference type="Proteomes" id="UP000219111"/>
    </source>
</evidence>
<dbReference type="RefSeq" id="WP_097069928.1">
    <property type="nucleotide sequence ID" value="NZ_OBMT01000005.1"/>
</dbReference>
<feature type="domain" description="Exostosin GT47" evidence="1">
    <location>
        <begin position="455"/>
        <end position="612"/>
    </location>
</feature>
<dbReference type="OrthoDB" id="5291101at2"/>
<proteinExistence type="predicted"/>
<organism evidence="2 3">
    <name type="scientific">Rhodobacter maris</name>
    <dbReference type="NCBI Taxonomy" id="446682"/>
    <lineage>
        <taxon>Bacteria</taxon>
        <taxon>Pseudomonadati</taxon>
        <taxon>Pseudomonadota</taxon>
        <taxon>Alphaproteobacteria</taxon>
        <taxon>Rhodobacterales</taxon>
        <taxon>Rhodobacter group</taxon>
        <taxon>Rhodobacter</taxon>
    </lineage>
</organism>
<protein>
    <submittedName>
        <fullName evidence="2">Exostosin family protein</fullName>
    </submittedName>
</protein>
<dbReference type="InterPro" id="IPR004263">
    <property type="entry name" value="Exostosin"/>
</dbReference>
<evidence type="ECO:0000313" key="2">
    <source>
        <dbReference type="EMBL" id="SOC06871.1"/>
    </source>
</evidence>
<dbReference type="Gene3D" id="3.90.550.10">
    <property type="entry name" value="Spore Coat Polysaccharide Biosynthesis Protein SpsA, Chain A"/>
    <property type="match status" value="1"/>
</dbReference>
<dbReference type="InterPro" id="IPR038577">
    <property type="entry name" value="GT10-like_C_sf"/>
</dbReference>
<dbReference type="AlphaFoldDB" id="A0A285SGH7"/>
<keyword evidence="3" id="KW-1185">Reference proteome</keyword>
<dbReference type="Pfam" id="PF03016">
    <property type="entry name" value="Exostosin_GT47"/>
    <property type="match status" value="1"/>
</dbReference>
<dbReference type="SUPFAM" id="SSF53448">
    <property type="entry name" value="Nucleotide-diphospho-sugar transferases"/>
    <property type="match status" value="1"/>
</dbReference>
<dbReference type="Gene3D" id="3.40.50.11660">
    <property type="entry name" value="Glycosyl transferase family 10, C-terminal domain"/>
    <property type="match status" value="1"/>
</dbReference>
<dbReference type="EMBL" id="OBMT01000005">
    <property type="protein sequence ID" value="SOC06871.1"/>
    <property type="molecule type" value="Genomic_DNA"/>
</dbReference>
<dbReference type="GO" id="GO:0016757">
    <property type="term" value="F:glycosyltransferase activity"/>
    <property type="evidence" value="ECO:0007669"/>
    <property type="project" value="InterPro"/>
</dbReference>
<sequence length="1141" mass="126494">MSKTIFITTPCLNMAKTIDRTIQSVVSQAGDFFIRYHIQDGGSDDGTLDRLGWWQRHIGSPEFVKHCLGIEFSYLSEPDTGMYDALCKGFANMEIPPDAFMTWINGDDLLTQGSCAFIDNLAAQFNKEQVSWVGGATSVFRGNRPMVLFDNPIPRDALRLGLCEGQHWNFLQQEGTYFRKWLWSAVTPEKSIAPMRLAGDWNLWRLFSAKAALVQTKVALATFRITDDQLSSRQREKYIAEIDAIVPEAKRRAGLERLTKQADLSRRTLKVTYADAGLTVQDEGCNGQLKVNAEKIFGKDKSAAIPGNGGKVSIVFQGVAPEAEVSPSDYITLRDNIFAHDRDWQFPAITEQRAFHQLRACNCVPEGVTYVAYPWANLIDKLQTKSSDAHIYLAKFHDFCEMLPKDTTRVTVCQHIKMKEFLDLFETAGIAHVFWSHATHDDLASSEMLSDRATLSIHPFPLFPVQIPDLSEQMEIAQRPFLFSFIGARSNQYYLTQARTHILEQLHNHPRGLIIGRDTWHYNKVVYELQIRPGATTTAAEDLVNKSHSDQFRISLAQSVFSLCPSGSGPNSIRLWESLGAGAIPVILADTYAPPGDPALWKAAAVFCAETREAIAALPARLEEIAADPERLRAMRHAGAQLWLLYGPHSFVYDVQKLMLELGQGRESGAPPLPADAGDRIAPVAPRQMSGALCDLLVERLQRKSAMSREEAQGLLRACSGELLVAGTAQLARFSDATSPLGQMLGRARQVLPPGDAVLVHFREVLAHVQCAAMAPGAVSATSTLPALSSPALAPAAGPAPGPNICFIGEHSHRTPLSYPAFQAAARERMSVVADPARADVIMTGFNIDLRNDAARFEAIAKRNPAAKIMVISEEPLWDSSWSGGFTDTKRKTVCGETELAYTFLNHSNSRIFEFERIPYFLLTSDDLLTRFTTLIARNLRFTARDLLSRWQNAPIPAAFVAEKREGEKYALAFPAQEVWGLSSFRSEVAAHLADLPGVHIEGKGWVNAARRQDLPDWHLDKLARLDGRVRVMSSYENTHQKHYISEKIFDAFVIGGVPTYYASPSHSIHRLVPEACMINSFGLSAPKAAARVRTFEPDLLCAEAWLDAARQLQARCGDTRAIRAERRRITDAVLEAIAAL</sequence>
<dbReference type="InterPro" id="IPR029044">
    <property type="entry name" value="Nucleotide-diphossugar_trans"/>
</dbReference>
<reference evidence="3" key="1">
    <citation type="submission" date="2017-08" db="EMBL/GenBank/DDBJ databases">
        <authorList>
            <person name="Varghese N."/>
            <person name="Submissions S."/>
        </authorList>
    </citation>
    <scope>NUCLEOTIDE SEQUENCE [LARGE SCALE GENOMIC DNA]</scope>
    <source>
        <strain evidence="3">JA276</strain>
    </source>
</reference>
<gene>
    <name evidence="2" type="ORF">SAMN05877831_105167</name>
</gene>